<comment type="similarity">
    <text evidence="4">Belongs to the SHOC2 family.</text>
</comment>
<dbReference type="FunFam" id="3.80.10.10:FF:000746">
    <property type="entry name" value="Plant intracellular Ras-group-related LRR protein 2"/>
    <property type="match status" value="1"/>
</dbReference>
<dbReference type="AlphaFoldDB" id="A0A4S8JQ37"/>
<dbReference type="Pfam" id="PF00560">
    <property type="entry name" value="LRR_1"/>
    <property type="match status" value="1"/>
</dbReference>
<dbReference type="InterPro" id="IPR001611">
    <property type="entry name" value="Leu-rich_rpt"/>
</dbReference>
<gene>
    <name evidence="6" type="ORF">C4D60_Mb01t16680</name>
</gene>
<dbReference type="InterPro" id="IPR050216">
    <property type="entry name" value="LRR_domain-containing"/>
</dbReference>
<keyword evidence="7" id="KW-1185">Reference proteome</keyword>
<accession>A0A4S8JQ37</accession>
<dbReference type="InterPro" id="IPR032675">
    <property type="entry name" value="LRR_dom_sf"/>
</dbReference>
<evidence type="ECO:0000256" key="5">
    <source>
        <dbReference type="ARBA" id="ARBA00037519"/>
    </source>
</evidence>
<evidence type="ECO:0000256" key="3">
    <source>
        <dbReference type="ARBA" id="ARBA00023054"/>
    </source>
</evidence>
<proteinExistence type="inferred from homology"/>
<comment type="function">
    <text evidence="5">Leucine-rich repeat protein that likely mediates protein interactions, possibly in the context of signal transduction.</text>
</comment>
<dbReference type="EMBL" id="PYDT01000004">
    <property type="protein sequence ID" value="THU63522.1"/>
    <property type="molecule type" value="Genomic_DNA"/>
</dbReference>
<keyword evidence="3" id="KW-0175">Coiled coil</keyword>
<dbReference type="Gene3D" id="3.80.10.10">
    <property type="entry name" value="Ribonuclease Inhibitor"/>
    <property type="match status" value="2"/>
</dbReference>
<dbReference type="Proteomes" id="UP000317650">
    <property type="component" value="Chromosome 1"/>
</dbReference>
<evidence type="ECO:0000256" key="1">
    <source>
        <dbReference type="ARBA" id="ARBA00022614"/>
    </source>
</evidence>
<name>A0A4S8JQ37_MUSBA</name>
<dbReference type="PANTHER" id="PTHR48051:SF54">
    <property type="entry name" value="LEUCINE-RICH REPEAT-CONTAINING PROTEIN"/>
    <property type="match status" value="1"/>
</dbReference>
<evidence type="ECO:0000256" key="4">
    <source>
        <dbReference type="ARBA" id="ARBA00023786"/>
    </source>
</evidence>
<dbReference type="STRING" id="52838.A0A4S8JQ37"/>
<sequence length="569" mass="63116">MTKTTMDLRFVQAVQIVPQSRSHSTCRFLVPINCCRTNRAASPNSFFLLVLWEIEIEAMDPNPKSFPILSYVMSRLPRIASFKAGQTHLGDHDIEQPPHVDVDVELVGRMPRLQHPALLASMAAVIADVAQTRSVLRALGDRPDHEAVDASRARIAEIDADLSQQLGEIVTASCPEGTDPLQCRARAEREKVALRAVVQLDEMHEAYERLLRDAEERLVKMYGSAAEGSEAVGVREGPAVVQEEGEGVNEEVIRILQEGSGNCLDRVDLSGRQLRYLPEAFGKLRGLVSLNLSNNQLEAIPDAISGLECLEELQLSSNSLLSLPDSIGLLMNLKILDVSGNKLKSLPDSISKCRSLVEFDASYNELTYLPTNIGFELQNLEKLWIHLNKLRSLPTSVCEMRSLRLLDAHFNELRGLPYAISKLTNLEILNLSSNFSDLQELPVTFGDLISLRELDLSNNQIHALPDTFGRLDKLTKLNLDQNPLVIPPSEVVTQGVEAVKDYMAKRWLDILLEEEKKSMAEETSPAQVGWLTRSTSWLTNWVSGVSGGVAEYLGAGQKPSRDPCLDQQL</sequence>
<evidence type="ECO:0000256" key="2">
    <source>
        <dbReference type="ARBA" id="ARBA00022737"/>
    </source>
</evidence>
<protein>
    <recommendedName>
        <fullName evidence="8">Rx N-terminal domain-containing protein</fullName>
    </recommendedName>
</protein>
<evidence type="ECO:0000313" key="7">
    <source>
        <dbReference type="Proteomes" id="UP000317650"/>
    </source>
</evidence>
<dbReference type="SUPFAM" id="SSF52058">
    <property type="entry name" value="L domain-like"/>
    <property type="match status" value="1"/>
</dbReference>
<dbReference type="SMART" id="SM00369">
    <property type="entry name" value="LRR_TYP"/>
    <property type="match status" value="7"/>
</dbReference>
<organism evidence="6 7">
    <name type="scientific">Musa balbisiana</name>
    <name type="common">Banana</name>
    <dbReference type="NCBI Taxonomy" id="52838"/>
    <lineage>
        <taxon>Eukaryota</taxon>
        <taxon>Viridiplantae</taxon>
        <taxon>Streptophyta</taxon>
        <taxon>Embryophyta</taxon>
        <taxon>Tracheophyta</taxon>
        <taxon>Spermatophyta</taxon>
        <taxon>Magnoliopsida</taxon>
        <taxon>Liliopsida</taxon>
        <taxon>Zingiberales</taxon>
        <taxon>Musaceae</taxon>
        <taxon>Musa</taxon>
    </lineage>
</organism>
<dbReference type="GO" id="GO:0055046">
    <property type="term" value="P:microgametogenesis"/>
    <property type="evidence" value="ECO:0007669"/>
    <property type="project" value="UniProtKB-ARBA"/>
</dbReference>
<dbReference type="PANTHER" id="PTHR48051">
    <property type="match status" value="1"/>
</dbReference>
<comment type="caution">
    <text evidence="6">The sequence shown here is derived from an EMBL/GenBank/DDBJ whole genome shotgun (WGS) entry which is preliminary data.</text>
</comment>
<evidence type="ECO:0000313" key="6">
    <source>
        <dbReference type="EMBL" id="THU63522.1"/>
    </source>
</evidence>
<keyword evidence="2" id="KW-0677">Repeat</keyword>
<dbReference type="FunFam" id="3.80.10.10:FF:000610">
    <property type="entry name" value="Plant intracellular Ras-group-related LRR protein 9"/>
    <property type="match status" value="1"/>
</dbReference>
<dbReference type="Pfam" id="PF13855">
    <property type="entry name" value="LRR_8"/>
    <property type="match status" value="2"/>
</dbReference>
<dbReference type="GO" id="GO:0005737">
    <property type="term" value="C:cytoplasm"/>
    <property type="evidence" value="ECO:0007669"/>
    <property type="project" value="TreeGrafter"/>
</dbReference>
<dbReference type="InterPro" id="IPR003591">
    <property type="entry name" value="Leu-rich_rpt_typical-subtyp"/>
</dbReference>
<dbReference type="PRINTS" id="PR00019">
    <property type="entry name" value="LEURICHRPT"/>
</dbReference>
<evidence type="ECO:0008006" key="8">
    <source>
        <dbReference type="Google" id="ProtNLM"/>
    </source>
</evidence>
<reference evidence="6 7" key="1">
    <citation type="journal article" date="2019" name="Nat. Plants">
        <title>Genome sequencing of Musa balbisiana reveals subgenome evolution and function divergence in polyploid bananas.</title>
        <authorList>
            <person name="Yao X."/>
        </authorList>
    </citation>
    <scope>NUCLEOTIDE SEQUENCE [LARGE SCALE GENOMIC DNA]</scope>
    <source>
        <strain evidence="7">cv. DH-PKW</strain>
        <tissue evidence="6">Leaves</tissue>
    </source>
</reference>
<keyword evidence="1" id="KW-0433">Leucine-rich repeat</keyword>
<dbReference type="PROSITE" id="PS51450">
    <property type="entry name" value="LRR"/>
    <property type="match status" value="4"/>
</dbReference>
<dbReference type="SMART" id="SM00364">
    <property type="entry name" value="LRR_BAC"/>
    <property type="match status" value="8"/>
</dbReference>